<organism evidence="12 13">
    <name type="scientific">Tetrapyrgos nigripes</name>
    <dbReference type="NCBI Taxonomy" id="182062"/>
    <lineage>
        <taxon>Eukaryota</taxon>
        <taxon>Fungi</taxon>
        <taxon>Dikarya</taxon>
        <taxon>Basidiomycota</taxon>
        <taxon>Agaricomycotina</taxon>
        <taxon>Agaricomycetes</taxon>
        <taxon>Agaricomycetidae</taxon>
        <taxon>Agaricales</taxon>
        <taxon>Marasmiineae</taxon>
        <taxon>Marasmiaceae</taxon>
        <taxon>Tetrapyrgos</taxon>
    </lineage>
</organism>
<dbReference type="SUPFAM" id="SSF81508">
    <property type="entry name" value="Ubiquinone-binding protein QP-C of cytochrome bc1 complex (Ubiquinol-cytochrome c reductase)"/>
    <property type="match status" value="1"/>
</dbReference>
<gene>
    <name evidence="12" type="ORF">D9758_009449</name>
</gene>
<evidence type="ECO:0000256" key="2">
    <source>
        <dbReference type="ARBA" id="ARBA00007668"/>
    </source>
</evidence>
<evidence type="ECO:0000256" key="3">
    <source>
        <dbReference type="ARBA" id="ARBA00022448"/>
    </source>
</evidence>
<dbReference type="Proteomes" id="UP000559256">
    <property type="component" value="Unassembled WGS sequence"/>
</dbReference>
<comment type="function">
    <text evidence="11">Component of the ubiquinol-cytochrome c oxidoreductase, a multisubunit transmembrane complex that is part of the mitochondrial electron transport chain which drives oxidative phosphorylation. The complex plays an important role in the uptake of multiple carbon sources present in different host niches.</text>
</comment>
<keyword evidence="9 11" id="KW-0496">Mitochondrion</keyword>
<dbReference type="PANTHER" id="PTHR12119">
    <property type="entry name" value="UBIQUINOL-CYTOCHROME C REDUCTASE COMPLEX UBIQUINONE-BINDING PROTEIN QP-C"/>
    <property type="match status" value="1"/>
</dbReference>
<keyword evidence="13" id="KW-1185">Reference proteome</keyword>
<dbReference type="PANTHER" id="PTHR12119:SF2">
    <property type="entry name" value="CYTOCHROME B-C1 COMPLEX SUBUNIT 8"/>
    <property type="match status" value="1"/>
</dbReference>
<dbReference type="FunFam" id="1.20.5.210:FF:000001">
    <property type="entry name" value="Cytochrome b-c1 complex subunit 8"/>
    <property type="match status" value="1"/>
</dbReference>
<dbReference type="GO" id="GO:0045275">
    <property type="term" value="C:respiratory chain complex III"/>
    <property type="evidence" value="ECO:0007669"/>
    <property type="project" value="UniProtKB-UniRule"/>
</dbReference>
<evidence type="ECO:0000256" key="7">
    <source>
        <dbReference type="ARBA" id="ARBA00022982"/>
    </source>
</evidence>
<reference evidence="12 13" key="1">
    <citation type="journal article" date="2020" name="ISME J.">
        <title>Uncovering the hidden diversity of litter-decomposition mechanisms in mushroom-forming fungi.</title>
        <authorList>
            <person name="Floudas D."/>
            <person name="Bentzer J."/>
            <person name="Ahren D."/>
            <person name="Johansson T."/>
            <person name="Persson P."/>
            <person name="Tunlid A."/>
        </authorList>
    </citation>
    <scope>NUCLEOTIDE SEQUENCE [LARGE SCALE GENOMIC DNA]</scope>
    <source>
        <strain evidence="12 13">CBS 291.85</strain>
    </source>
</reference>
<dbReference type="InterPro" id="IPR036642">
    <property type="entry name" value="Cyt_bc1_su8_sf"/>
</dbReference>
<evidence type="ECO:0000256" key="5">
    <source>
        <dbReference type="ARBA" id="ARBA00022692"/>
    </source>
</evidence>
<name>A0A8H5FX81_9AGAR</name>
<dbReference type="OrthoDB" id="6683853at2759"/>
<keyword evidence="8 11" id="KW-1133">Transmembrane helix</keyword>
<sequence>MRPSVTRYSDMPGPQHAWNRWWGDTALQKQRGVVQYTISPYQSKAAPKMIRSYIFNFYRRVSGEAVYFVVPFALGYGVYTWAKNRYEYMNSKAGHLASGEHH</sequence>
<protein>
    <recommendedName>
        <fullName evidence="11">Cytochrome b-c1 complex subunit 8</fullName>
    </recommendedName>
    <alternativeName>
        <fullName evidence="11">Complex III subunit 8</fullName>
    </alternativeName>
</protein>
<comment type="similarity">
    <text evidence="2 11">Belongs to the UQCRQ/QCR8 family.</text>
</comment>
<keyword evidence="5 11" id="KW-0812">Transmembrane</keyword>
<keyword evidence="3 11" id="KW-0813">Transport</keyword>
<dbReference type="InterPro" id="IPR004205">
    <property type="entry name" value="Cyt_bc1_su8"/>
</dbReference>
<proteinExistence type="inferred from homology"/>
<comment type="subunit">
    <text evidence="11">Component of the ubiquinol-cytochrome c oxidoreductase (cytochrome b-c1 complex, complex III, CIII), a multisubunit enzyme composed of 3 respiratory subunits cytochrome b, cytochrome c1 and Rieske protein, 2 core protein subunits, and additional low-molecular weight protein subunits. The complex exists as an obligatory dimer and forms supercomplexes (SCs) in the inner mitochondrial membrane with cytochrome c oxidase (complex IV, CIV).</text>
</comment>
<evidence type="ECO:0000256" key="1">
    <source>
        <dbReference type="ARBA" id="ARBA00004434"/>
    </source>
</evidence>
<evidence type="ECO:0000313" key="13">
    <source>
        <dbReference type="Proteomes" id="UP000559256"/>
    </source>
</evidence>
<evidence type="ECO:0000313" key="12">
    <source>
        <dbReference type="EMBL" id="KAF5352077.1"/>
    </source>
</evidence>
<evidence type="ECO:0000256" key="11">
    <source>
        <dbReference type="RuleBase" id="RU368118"/>
    </source>
</evidence>
<keyword evidence="4 11" id="KW-0679">Respiratory chain</keyword>
<dbReference type="GO" id="GO:0006122">
    <property type="term" value="P:mitochondrial electron transport, ubiquinol to cytochrome c"/>
    <property type="evidence" value="ECO:0007669"/>
    <property type="project" value="UniProtKB-UniRule"/>
</dbReference>
<dbReference type="Pfam" id="PF02939">
    <property type="entry name" value="UcrQ"/>
    <property type="match status" value="1"/>
</dbReference>
<comment type="subcellular location">
    <subcellularLocation>
        <location evidence="1 11">Mitochondrion inner membrane</location>
        <topology evidence="1 11">Single-pass membrane protein</topology>
    </subcellularLocation>
</comment>
<feature type="transmembrane region" description="Helical" evidence="11">
    <location>
        <begin position="65"/>
        <end position="82"/>
    </location>
</feature>
<keyword evidence="6 11" id="KW-0999">Mitochondrion inner membrane</keyword>
<keyword evidence="7 11" id="KW-0249">Electron transport</keyword>
<keyword evidence="10 11" id="KW-0472">Membrane</keyword>
<dbReference type="AlphaFoldDB" id="A0A8H5FX81"/>
<evidence type="ECO:0000256" key="4">
    <source>
        <dbReference type="ARBA" id="ARBA00022660"/>
    </source>
</evidence>
<evidence type="ECO:0000256" key="8">
    <source>
        <dbReference type="ARBA" id="ARBA00022989"/>
    </source>
</evidence>
<evidence type="ECO:0000256" key="6">
    <source>
        <dbReference type="ARBA" id="ARBA00022792"/>
    </source>
</evidence>
<dbReference type="Gene3D" id="1.20.5.210">
    <property type="entry name" value="Cytochrome b-c1 complex subunit 8"/>
    <property type="match status" value="1"/>
</dbReference>
<accession>A0A8H5FX81</accession>
<evidence type="ECO:0000256" key="9">
    <source>
        <dbReference type="ARBA" id="ARBA00023128"/>
    </source>
</evidence>
<dbReference type="GO" id="GO:0005743">
    <property type="term" value="C:mitochondrial inner membrane"/>
    <property type="evidence" value="ECO:0007669"/>
    <property type="project" value="UniProtKB-SubCell"/>
</dbReference>
<dbReference type="EMBL" id="JAACJM010000068">
    <property type="protein sequence ID" value="KAF5352077.1"/>
    <property type="molecule type" value="Genomic_DNA"/>
</dbReference>
<evidence type="ECO:0000256" key="10">
    <source>
        <dbReference type="ARBA" id="ARBA00023136"/>
    </source>
</evidence>
<comment type="caution">
    <text evidence="12">The sequence shown here is derived from an EMBL/GenBank/DDBJ whole genome shotgun (WGS) entry which is preliminary data.</text>
</comment>